<organism evidence="1 2">
    <name type="scientific">Enterococcus viikkiensis</name>
    <dbReference type="NCBI Taxonomy" id="930854"/>
    <lineage>
        <taxon>Bacteria</taxon>
        <taxon>Bacillati</taxon>
        <taxon>Bacillota</taxon>
        <taxon>Bacilli</taxon>
        <taxon>Lactobacillales</taxon>
        <taxon>Enterococcaceae</taxon>
        <taxon>Enterococcus</taxon>
    </lineage>
</organism>
<evidence type="ECO:0000313" key="1">
    <source>
        <dbReference type="EMBL" id="MDT2828158.1"/>
    </source>
</evidence>
<dbReference type="RefSeq" id="WP_281279088.1">
    <property type="nucleotide sequence ID" value="NZ_BJDW01000002.1"/>
</dbReference>
<dbReference type="Proteomes" id="UP001265301">
    <property type="component" value="Unassembled WGS sequence"/>
</dbReference>
<sequence>MIKATAGSFTRIKSETLQKVQIIRASLLSIEYKNATLKKEGQWQ</sequence>
<dbReference type="EMBL" id="JARQBN010000010">
    <property type="protein sequence ID" value="MDT2828158.1"/>
    <property type="molecule type" value="Genomic_DNA"/>
</dbReference>
<protein>
    <submittedName>
        <fullName evidence="1">Uncharacterized protein</fullName>
    </submittedName>
</protein>
<evidence type="ECO:0000313" key="2">
    <source>
        <dbReference type="Proteomes" id="UP001265301"/>
    </source>
</evidence>
<reference evidence="1 2" key="1">
    <citation type="submission" date="2023-03" db="EMBL/GenBank/DDBJ databases">
        <authorList>
            <person name="Shen W."/>
            <person name="Cai J."/>
        </authorList>
    </citation>
    <scope>NUCLEOTIDE SEQUENCE [LARGE SCALE GENOMIC DNA]</scope>
    <source>
        <strain evidence="1 2">B101</strain>
    </source>
</reference>
<gene>
    <name evidence="1" type="ORF">P7H59_06765</name>
</gene>
<keyword evidence="2" id="KW-1185">Reference proteome</keyword>
<accession>A0ABU3FR84</accession>
<name>A0ABU3FR84_9ENTE</name>
<comment type="caution">
    <text evidence="1">The sequence shown here is derived from an EMBL/GenBank/DDBJ whole genome shotgun (WGS) entry which is preliminary data.</text>
</comment>
<proteinExistence type="predicted"/>